<dbReference type="WBParaSite" id="ACRNAN_Path_1060.g4057.t1">
    <property type="protein sequence ID" value="ACRNAN_Path_1060.g4057.t1"/>
    <property type="gene ID" value="ACRNAN_Path_1060.g4057"/>
</dbReference>
<evidence type="ECO:0000259" key="3">
    <source>
        <dbReference type="Pfam" id="PF15481"/>
    </source>
</evidence>
<organism evidence="4 5">
    <name type="scientific">Acrobeloides nanus</name>
    <dbReference type="NCBI Taxonomy" id="290746"/>
    <lineage>
        <taxon>Eukaryota</taxon>
        <taxon>Metazoa</taxon>
        <taxon>Ecdysozoa</taxon>
        <taxon>Nematoda</taxon>
        <taxon>Chromadorea</taxon>
        <taxon>Rhabditida</taxon>
        <taxon>Tylenchina</taxon>
        <taxon>Cephalobomorpha</taxon>
        <taxon>Cephaloboidea</taxon>
        <taxon>Cephalobidae</taxon>
        <taxon>Acrobeloides</taxon>
    </lineage>
</organism>
<dbReference type="PANTHER" id="PTHR37442">
    <property type="entry name" value="F18A1.7 PROTEIN-RELATED"/>
    <property type="match status" value="1"/>
</dbReference>
<protein>
    <submittedName>
        <fullName evidence="5">Chondroitin proteoglycan 4 domain-containing protein</fullName>
    </submittedName>
</protein>
<evidence type="ECO:0000256" key="2">
    <source>
        <dbReference type="SAM" id="Phobius"/>
    </source>
</evidence>
<dbReference type="Proteomes" id="UP000887540">
    <property type="component" value="Unplaced"/>
</dbReference>
<evidence type="ECO:0000256" key="1">
    <source>
        <dbReference type="SAM" id="MobiDB-lite"/>
    </source>
</evidence>
<dbReference type="AlphaFoldDB" id="A0A914BV18"/>
<keyword evidence="4" id="KW-1185">Reference proteome</keyword>
<reference evidence="5" key="1">
    <citation type="submission" date="2022-11" db="UniProtKB">
        <authorList>
            <consortium name="WormBaseParasite"/>
        </authorList>
    </citation>
    <scope>IDENTIFICATION</scope>
</reference>
<feature type="transmembrane region" description="Helical" evidence="2">
    <location>
        <begin position="50"/>
        <end position="72"/>
    </location>
</feature>
<accession>A0A914BV18</accession>
<feature type="domain" description="Chondroitin proteoglycan 4" evidence="3">
    <location>
        <begin position="143"/>
        <end position="234"/>
    </location>
</feature>
<feature type="region of interest" description="Disordered" evidence="1">
    <location>
        <begin position="359"/>
        <end position="481"/>
    </location>
</feature>
<feature type="compositionally biased region" description="Basic and acidic residues" evidence="1">
    <location>
        <begin position="435"/>
        <end position="452"/>
    </location>
</feature>
<evidence type="ECO:0000313" key="5">
    <source>
        <dbReference type="WBParaSite" id="ACRNAN_Path_1060.g4057.t1"/>
    </source>
</evidence>
<dbReference type="InterPro" id="IPR029153">
    <property type="entry name" value="CPG4"/>
</dbReference>
<sequence>MQTSNDLYKGQACKNFGLIWFFGQTKTDDCENLRTNAKLAPAVPTRLQKWIVYGTALFIITCLNTGVAYRIYAIQDSNSPAWLGSGGNDIPQFEPIGFKSLDFDDDNPLGSLKDYAYYDDPNLQLHLNNLIPSASDMSNLSDCQKQCTQRFSETLQLIMKQGTHYERFNNVCKKYTETVECMNKVMCGHRELFDVATSGLHYMCVEQREAFEASIECIDVHADSITKECDGACHLEERFTSWAMNSGIMETFREGKAPNINGDFLQRFITDGCDLAKCYLSCVKSNFNQRCNGSAGAMLSEVFVRPLAESHNLVAFSSMANLMSMFVPKECSFILTNRGLEPYRIDPTLNKELKKMYKSRVEEETTPGPEDLETSTKDMLPPEMSPGKSDESPLDPSKSGQDQSHSQSIQPPQNSSQNAHQKEQTSNQLELKPAPSHDNKQPQIQDEARTFEVKVPPSQDPSLNKNHLPPHPSQVGPIQPPPPQVIQPRVLQNGLPPQKIVQIPPQNRANQGPYRPQLGINPRLQNPYMPQAGPRMNNQAQPQNRVVNTPFGALQPPPSKSARILDKEGEFYHKKLYANKTVLVEIMVYPEFEGQLSCEIRRR</sequence>
<keyword evidence="2" id="KW-1133">Transmembrane helix</keyword>
<feature type="compositionally biased region" description="Low complexity" evidence="1">
    <location>
        <begin position="403"/>
        <end position="418"/>
    </location>
</feature>
<keyword evidence="2" id="KW-0472">Membrane</keyword>
<keyword evidence="2" id="KW-0812">Transmembrane</keyword>
<proteinExistence type="predicted"/>
<dbReference type="Pfam" id="PF15481">
    <property type="entry name" value="CPG4"/>
    <property type="match status" value="1"/>
</dbReference>
<dbReference type="PANTHER" id="PTHR37442:SF2">
    <property type="entry name" value="CHONDROITIN PROTEOGLYCAN 4"/>
    <property type="match status" value="1"/>
</dbReference>
<name>A0A914BV18_9BILA</name>
<evidence type="ECO:0000313" key="4">
    <source>
        <dbReference type="Proteomes" id="UP000887540"/>
    </source>
</evidence>
<dbReference type="InterPro" id="IPR053123">
    <property type="entry name" value="CPG4-like"/>
</dbReference>